<dbReference type="KEGG" id="sdd:D9753_02595"/>
<keyword evidence="5" id="KW-1185">Reference proteome</keyword>
<sequence>MPTPPHPEQPPPATESEPIHVLRLRRFDALAELMREFRPDPVTWEPSGTAPGPHPPPAEEDTRELPPVPSARAPKAPTPDVSGPRPARPAKAPTRGASGPGSGPPEHLRTGRAHLRRAVVGAAGGAVAAAALAGFGCALLLPGRQQAAAAPPAAPPSTASAPTTAAPPATASVPPPAATAPDPDGPGTLRQGDTGPPVTELQRRLLRVPDVYRDGTTSGTYDAILTEAVARFQLWYGISGDEKGVYGDDTRRALESRTGAGEES</sequence>
<dbReference type="EMBL" id="CP033073">
    <property type="protein sequence ID" value="AYN38018.1"/>
    <property type="molecule type" value="Genomic_DNA"/>
</dbReference>
<feature type="transmembrane region" description="Helical" evidence="2">
    <location>
        <begin position="118"/>
        <end position="141"/>
    </location>
</feature>
<feature type="region of interest" description="Disordered" evidence="1">
    <location>
        <begin position="38"/>
        <end position="109"/>
    </location>
</feature>
<evidence type="ECO:0000313" key="5">
    <source>
        <dbReference type="Proteomes" id="UP000268329"/>
    </source>
</evidence>
<accession>A0A3G2J711</accession>
<proteinExistence type="predicted"/>
<protein>
    <submittedName>
        <fullName evidence="4">Peptidoglycan-binding protein</fullName>
    </submittedName>
</protein>
<keyword evidence="2" id="KW-0472">Membrane</keyword>
<dbReference type="SUPFAM" id="SSF47090">
    <property type="entry name" value="PGBD-like"/>
    <property type="match status" value="1"/>
</dbReference>
<dbReference type="RefSeq" id="WP_121785526.1">
    <property type="nucleotide sequence ID" value="NZ_CP033073.1"/>
</dbReference>
<evidence type="ECO:0000259" key="3">
    <source>
        <dbReference type="Pfam" id="PF01471"/>
    </source>
</evidence>
<organism evidence="4 5">
    <name type="scientific">Streptomyces dangxiongensis</name>
    <dbReference type="NCBI Taxonomy" id="1442032"/>
    <lineage>
        <taxon>Bacteria</taxon>
        <taxon>Bacillati</taxon>
        <taxon>Actinomycetota</taxon>
        <taxon>Actinomycetes</taxon>
        <taxon>Kitasatosporales</taxon>
        <taxon>Streptomycetaceae</taxon>
        <taxon>Streptomyces</taxon>
    </lineage>
</organism>
<evidence type="ECO:0000256" key="1">
    <source>
        <dbReference type="SAM" id="MobiDB-lite"/>
    </source>
</evidence>
<feature type="compositionally biased region" description="Low complexity" evidence="1">
    <location>
        <begin position="148"/>
        <end position="172"/>
    </location>
</feature>
<feature type="compositionally biased region" description="Pro residues" evidence="1">
    <location>
        <begin position="1"/>
        <end position="13"/>
    </location>
</feature>
<feature type="domain" description="Peptidoglycan binding-like" evidence="3">
    <location>
        <begin position="194"/>
        <end position="254"/>
    </location>
</feature>
<dbReference type="InterPro" id="IPR002477">
    <property type="entry name" value="Peptidoglycan-bd-like"/>
</dbReference>
<dbReference type="OrthoDB" id="4226197at2"/>
<keyword evidence="2" id="KW-1133">Transmembrane helix</keyword>
<feature type="region of interest" description="Disordered" evidence="1">
    <location>
        <begin position="148"/>
        <end position="199"/>
    </location>
</feature>
<reference evidence="4 5" key="1">
    <citation type="submission" date="2018-10" db="EMBL/GenBank/DDBJ databases">
        <title>The genome of Streptomyces dangxiongensis Z022.</title>
        <authorList>
            <person name="Zhang B."/>
        </authorList>
    </citation>
    <scope>NUCLEOTIDE SEQUENCE [LARGE SCALE GENOMIC DNA]</scope>
    <source>
        <strain evidence="4 5">Z022</strain>
    </source>
</reference>
<gene>
    <name evidence="4" type="ORF">D9753_02595</name>
</gene>
<evidence type="ECO:0000313" key="4">
    <source>
        <dbReference type="EMBL" id="AYN38018.1"/>
    </source>
</evidence>
<dbReference type="Gene3D" id="1.10.101.10">
    <property type="entry name" value="PGBD-like superfamily/PGBD"/>
    <property type="match status" value="1"/>
</dbReference>
<name>A0A3G2J711_9ACTN</name>
<feature type="region of interest" description="Disordered" evidence="1">
    <location>
        <begin position="1"/>
        <end position="21"/>
    </location>
</feature>
<dbReference type="InterPro" id="IPR036366">
    <property type="entry name" value="PGBDSf"/>
</dbReference>
<dbReference type="PRINTS" id="PR01217">
    <property type="entry name" value="PRICHEXTENSN"/>
</dbReference>
<keyword evidence="2" id="KW-0812">Transmembrane</keyword>
<dbReference type="InterPro" id="IPR036365">
    <property type="entry name" value="PGBD-like_sf"/>
</dbReference>
<dbReference type="AlphaFoldDB" id="A0A3G2J711"/>
<dbReference type="Pfam" id="PF01471">
    <property type="entry name" value="PG_binding_1"/>
    <property type="match status" value="1"/>
</dbReference>
<dbReference type="Proteomes" id="UP000268329">
    <property type="component" value="Chromosome"/>
</dbReference>
<evidence type="ECO:0000256" key="2">
    <source>
        <dbReference type="SAM" id="Phobius"/>
    </source>
</evidence>